<reference evidence="2" key="1">
    <citation type="submission" date="2011-02" db="EMBL/GenBank/DDBJ databases">
        <title>The genome of the leaf-cutting ant Acromyrmex echinatior suggests key adaptations to social evolution and fungus farming.</title>
        <authorList>
            <person name="Nygaard S."/>
            <person name="Zhang G."/>
        </authorList>
    </citation>
    <scope>NUCLEOTIDE SEQUENCE</scope>
</reference>
<sequence length="115" mass="12801">MSMMMMNLDDEFQNMSLAAAARVLGSSLFADDDDDDDDGDDDKDDEDDALSSLSRVHLDVVEGLSTQRIFTRKERINDLNLNKNKFNHRSDVADITPLLFIGSASIEITLDNGET</sequence>
<organism evidence="3">
    <name type="scientific">Acromyrmex echinatior</name>
    <name type="common">Panamanian leafcutter ant</name>
    <name type="synonym">Acromyrmex octospinosus echinatior</name>
    <dbReference type="NCBI Taxonomy" id="103372"/>
    <lineage>
        <taxon>Eukaryota</taxon>
        <taxon>Metazoa</taxon>
        <taxon>Ecdysozoa</taxon>
        <taxon>Arthropoda</taxon>
        <taxon>Hexapoda</taxon>
        <taxon>Insecta</taxon>
        <taxon>Pterygota</taxon>
        <taxon>Neoptera</taxon>
        <taxon>Endopterygota</taxon>
        <taxon>Hymenoptera</taxon>
        <taxon>Apocrita</taxon>
        <taxon>Aculeata</taxon>
        <taxon>Formicoidea</taxon>
        <taxon>Formicidae</taxon>
        <taxon>Myrmicinae</taxon>
        <taxon>Acromyrmex</taxon>
    </lineage>
</organism>
<dbReference type="AlphaFoldDB" id="F4WTA1"/>
<dbReference type="InParanoid" id="F4WTA1"/>
<accession>F4WTA1</accession>
<dbReference type="Proteomes" id="UP000007755">
    <property type="component" value="Unassembled WGS sequence"/>
</dbReference>
<evidence type="ECO:0000256" key="1">
    <source>
        <dbReference type="SAM" id="MobiDB-lite"/>
    </source>
</evidence>
<feature type="region of interest" description="Disordered" evidence="1">
    <location>
        <begin position="30"/>
        <end position="50"/>
    </location>
</feature>
<dbReference type="EMBL" id="GL888334">
    <property type="protein sequence ID" value="EGI62564.1"/>
    <property type="molecule type" value="Genomic_DNA"/>
</dbReference>
<gene>
    <name evidence="2" type="ORF">G5I_09130</name>
</gene>
<evidence type="ECO:0000313" key="3">
    <source>
        <dbReference type="Proteomes" id="UP000007755"/>
    </source>
</evidence>
<keyword evidence="3" id="KW-1185">Reference proteome</keyword>
<proteinExistence type="predicted"/>
<evidence type="ECO:0000313" key="2">
    <source>
        <dbReference type="EMBL" id="EGI62564.1"/>
    </source>
</evidence>
<name>F4WTA1_ACREC</name>
<feature type="compositionally biased region" description="Acidic residues" evidence="1">
    <location>
        <begin position="30"/>
        <end position="49"/>
    </location>
</feature>
<protein>
    <submittedName>
        <fullName evidence="2">Uncharacterized protein</fullName>
    </submittedName>
</protein>